<keyword evidence="1" id="KW-0067">ATP-binding</keyword>
<proteinExistence type="predicted"/>
<dbReference type="GO" id="GO:0005524">
    <property type="term" value="F:ATP binding"/>
    <property type="evidence" value="ECO:0007669"/>
    <property type="project" value="UniProtKB-UniRule"/>
</dbReference>
<name>A0A455SPE6_9CHLR</name>
<dbReference type="AlphaFoldDB" id="A0A455SPE6"/>
<dbReference type="SUPFAM" id="SSF56112">
    <property type="entry name" value="Protein kinase-like (PK-like)"/>
    <property type="match status" value="1"/>
</dbReference>
<dbReference type="PROSITE" id="PS00107">
    <property type="entry name" value="PROTEIN_KINASE_ATP"/>
    <property type="match status" value="1"/>
</dbReference>
<organism evidence="2">
    <name type="scientific">Thermosporothrix sp. COM3</name>
    <dbReference type="NCBI Taxonomy" id="2490863"/>
    <lineage>
        <taxon>Bacteria</taxon>
        <taxon>Bacillati</taxon>
        <taxon>Chloroflexota</taxon>
        <taxon>Ktedonobacteria</taxon>
        <taxon>Ktedonobacterales</taxon>
        <taxon>Thermosporotrichaceae</taxon>
        <taxon>Thermosporothrix</taxon>
    </lineage>
</organism>
<dbReference type="InterPro" id="IPR017441">
    <property type="entry name" value="Protein_kinase_ATP_BS"/>
</dbReference>
<sequence length="69" mass="7510">MAEQVGRIGQQIGHYRLIKLLGQGGFAEVYLGEHRYLGTQAAVKFVHARLAGGRDICVSWASVVCPIRG</sequence>
<reference evidence="2" key="1">
    <citation type="submission" date="2018-12" db="EMBL/GenBank/DDBJ databases">
        <title>Novel natural products biosynthetic potential of the class Ktedonobacteria.</title>
        <authorList>
            <person name="Zheng Y."/>
            <person name="Saitou A."/>
            <person name="Wang C.M."/>
            <person name="Toyoda A."/>
            <person name="Minakuchi Y."/>
            <person name="Sekiguchi Y."/>
            <person name="Ueda K."/>
            <person name="Takano H."/>
            <person name="Sakai Y."/>
            <person name="Yokota A."/>
            <person name="Yabe S."/>
        </authorList>
    </citation>
    <scope>NUCLEOTIDE SEQUENCE</scope>
    <source>
        <strain evidence="2">COM3</strain>
    </source>
</reference>
<dbReference type="Gene3D" id="3.30.200.20">
    <property type="entry name" value="Phosphorylase Kinase, domain 1"/>
    <property type="match status" value="1"/>
</dbReference>
<gene>
    <name evidence="2" type="ORF">KTC_17250</name>
</gene>
<dbReference type="EMBL" id="AP019376">
    <property type="protein sequence ID" value="BBH86974.1"/>
    <property type="molecule type" value="Genomic_DNA"/>
</dbReference>
<dbReference type="InterPro" id="IPR011009">
    <property type="entry name" value="Kinase-like_dom_sf"/>
</dbReference>
<evidence type="ECO:0008006" key="3">
    <source>
        <dbReference type="Google" id="ProtNLM"/>
    </source>
</evidence>
<keyword evidence="1" id="KW-0547">Nucleotide-binding</keyword>
<evidence type="ECO:0000313" key="2">
    <source>
        <dbReference type="EMBL" id="BBH86974.1"/>
    </source>
</evidence>
<feature type="binding site" evidence="1">
    <location>
        <position position="44"/>
    </location>
    <ligand>
        <name>ATP</name>
        <dbReference type="ChEBI" id="CHEBI:30616"/>
    </ligand>
</feature>
<accession>A0A455SPE6</accession>
<evidence type="ECO:0000256" key="1">
    <source>
        <dbReference type="PROSITE-ProRule" id="PRU10141"/>
    </source>
</evidence>
<protein>
    <recommendedName>
        <fullName evidence="3">Protein kinase domain-containing protein</fullName>
    </recommendedName>
</protein>